<comment type="caution">
    <text evidence="2">The sequence shown here is derived from an EMBL/GenBank/DDBJ whole genome shotgun (WGS) entry which is preliminary data.</text>
</comment>
<dbReference type="AlphaFoldDB" id="A0A101NMB6"/>
<name>A0A101NMB6_9ACTN</name>
<keyword evidence="3" id="KW-1185">Reference proteome</keyword>
<evidence type="ECO:0000256" key="1">
    <source>
        <dbReference type="SAM" id="MobiDB-lite"/>
    </source>
</evidence>
<proteinExistence type="predicted"/>
<dbReference type="EMBL" id="LMWL01000026">
    <property type="protein sequence ID" value="KUM95906.1"/>
    <property type="molecule type" value="Genomic_DNA"/>
</dbReference>
<feature type="region of interest" description="Disordered" evidence="1">
    <location>
        <begin position="1"/>
        <end position="23"/>
    </location>
</feature>
<accession>A0A101NMB6</accession>
<dbReference type="Proteomes" id="UP000054241">
    <property type="component" value="Unassembled WGS sequence"/>
</dbReference>
<sequence length="99" mass="10615">MVEVLGGTMRHDLDTVDPGGTGLGLHVRHEQPSNTASLRFVGDEQQVELRWSEDERVEPDDPASMLVGADGYEGAVGFDVIRTDPVARHCGCVLTLVGA</sequence>
<evidence type="ECO:0000313" key="3">
    <source>
        <dbReference type="Proteomes" id="UP000054241"/>
    </source>
</evidence>
<protein>
    <submittedName>
        <fullName evidence="2">Uncharacterized protein</fullName>
    </submittedName>
</protein>
<gene>
    <name evidence="2" type="ORF">AQI88_14935</name>
</gene>
<dbReference type="STRING" id="67285.AQI88_14935"/>
<evidence type="ECO:0000313" key="2">
    <source>
        <dbReference type="EMBL" id="KUM95906.1"/>
    </source>
</evidence>
<reference evidence="2 3" key="1">
    <citation type="submission" date="2015-10" db="EMBL/GenBank/DDBJ databases">
        <title>Draft genome sequence of Streptomyces cellostaticus DSM 40189, type strain for the species Streptomyces cellostaticus.</title>
        <authorList>
            <person name="Ruckert C."/>
            <person name="Winkler A."/>
            <person name="Kalinowski J."/>
            <person name="Kampfer P."/>
            <person name="Glaeser S."/>
        </authorList>
    </citation>
    <scope>NUCLEOTIDE SEQUENCE [LARGE SCALE GENOMIC DNA]</scope>
    <source>
        <strain evidence="2 3">DSM 40189</strain>
    </source>
</reference>
<organism evidence="2 3">
    <name type="scientific">Streptomyces cellostaticus</name>
    <dbReference type="NCBI Taxonomy" id="67285"/>
    <lineage>
        <taxon>Bacteria</taxon>
        <taxon>Bacillati</taxon>
        <taxon>Actinomycetota</taxon>
        <taxon>Actinomycetes</taxon>
        <taxon>Kitasatosporales</taxon>
        <taxon>Streptomycetaceae</taxon>
        <taxon>Streptomyces</taxon>
    </lineage>
</organism>